<evidence type="ECO:0000259" key="1">
    <source>
        <dbReference type="PROSITE" id="PS50943"/>
    </source>
</evidence>
<feature type="domain" description="HTH cro/C1-type" evidence="1">
    <location>
        <begin position="11"/>
        <end position="47"/>
    </location>
</feature>
<dbReference type="Gene3D" id="1.10.260.40">
    <property type="entry name" value="lambda repressor-like DNA-binding domains"/>
    <property type="match status" value="1"/>
</dbReference>
<evidence type="ECO:0000313" key="3">
    <source>
        <dbReference type="Proteomes" id="UP000051906"/>
    </source>
</evidence>
<dbReference type="SMART" id="SM00530">
    <property type="entry name" value="HTH_XRE"/>
    <property type="match status" value="1"/>
</dbReference>
<dbReference type="EMBL" id="JQCA01000025">
    <property type="protein sequence ID" value="KRO04703.1"/>
    <property type="molecule type" value="Genomic_DNA"/>
</dbReference>
<dbReference type="GO" id="GO:0003677">
    <property type="term" value="F:DNA binding"/>
    <property type="evidence" value="ECO:0007669"/>
    <property type="project" value="InterPro"/>
</dbReference>
<dbReference type="PATRIC" id="fig|616990.3.peg.953"/>
<comment type="caution">
    <text evidence="2">The sequence shown here is derived from an EMBL/GenBank/DDBJ whole genome shotgun (WGS) entry which is preliminary data.</text>
</comment>
<organism evidence="2 3">
    <name type="scientific">Levilactobacillus paucivorans</name>
    <dbReference type="NCBI Taxonomy" id="616990"/>
    <lineage>
        <taxon>Bacteria</taxon>
        <taxon>Bacillati</taxon>
        <taxon>Bacillota</taxon>
        <taxon>Bacilli</taxon>
        <taxon>Lactobacillales</taxon>
        <taxon>Lactobacillaceae</taxon>
        <taxon>Levilactobacillus</taxon>
    </lineage>
</organism>
<name>A0A0R2LSX6_9LACO</name>
<dbReference type="Pfam" id="PF01381">
    <property type="entry name" value="HTH_3"/>
    <property type="match status" value="1"/>
</dbReference>
<keyword evidence="3" id="KW-1185">Reference proteome</keyword>
<dbReference type="PROSITE" id="PS50943">
    <property type="entry name" value="HTH_CROC1"/>
    <property type="match status" value="1"/>
</dbReference>
<protein>
    <submittedName>
        <fullName evidence="2">XRE family transcriptional regulator</fullName>
    </submittedName>
</protein>
<proteinExistence type="predicted"/>
<evidence type="ECO:0000313" key="2">
    <source>
        <dbReference type="EMBL" id="KRO04703.1"/>
    </source>
</evidence>
<accession>A0A0R2LSX6</accession>
<sequence>MIAMSRTAKNIKVIRQHYGISQKHLATLLNVSVRTVQHWEQDDYAPSGPAVKLIQLLANNDAIFTELARLEEDDDIMYLEHDDQALTIMGVAFRNEEEYRATLDAIINNMYEGFEPTVDDVKLAREADDLGRPLTGEEVLAKINAKRSVPNK</sequence>
<dbReference type="Proteomes" id="UP000051906">
    <property type="component" value="Unassembled WGS sequence"/>
</dbReference>
<dbReference type="CDD" id="cd00093">
    <property type="entry name" value="HTH_XRE"/>
    <property type="match status" value="1"/>
</dbReference>
<dbReference type="AlphaFoldDB" id="A0A0R2LSX6"/>
<reference evidence="2 3" key="1">
    <citation type="journal article" date="2015" name="Genome Announc.">
        <title>Expanding the biotechnology potential of lactobacilli through comparative genomics of 213 strains and associated genera.</title>
        <authorList>
            <person name="Sun Z."/>
            <person name="Harris H.M."/>
            <person name="McCann A."/>
            <person name="Guo C."/>
            <person name="Argimon S."/>
            <person name="Zhang W."/>
            <person name="Yang X."/>
            <person name="Jeffery I.B."/>
            <person name="Cooney J.C."/>
            <person name="Kagawa T.F."/>
            <person name="Liu W."/>
            <person name="Song Y."/>
            <person name="Salvetti E."/>
            <person name="Wrobel A."/>
            <person name="Rasinkangas P."/>
            <person name="Parkhill J."/>
            <person name="Rea M.C."/>
            <person name="O'Sullivan O."/>
            <person name="Ritari J."/>
            <person name="Douillard F.P."/>
            <person name="Paul Ross R."/>
            <person name="Yang R."/>
            <person name="Briner A.E."/>
            <person name="Felis G.E."/>
            <person name="de Vos W.M."/>
            <person name="Barrangou R."/>
            <person name="Klaenhammer T.R."/>
            <person name="Caufield P.W."/>
            <person name="Cui Y."/>
            <person name="Zhang H."/>
            <person name="O'Toole P.W."/>
        </authorList>
    </citation>
    <scope>NUCLEOTIDE SEQUENCE [LARGE SCALE GENOMIC DNA]</scope>
    <source>
        <strain evidence="2 3">DSM 22467</strain>
    </source>
</reference>
<dbReference type="STRING" id="616990.IV54_GL000878"/>
<dbReference type="InterPro" id="IPR001387">
    <property type="entry name" value="Cro/C1-type_HTH"/>
</dbReference>
<dbReference type="SUPFAM" id="SSF47413">
    <property type="entry name" value="lambda repressor-like DNA-binding domains"/>
    <property type="match status" value="1"/>
</dbReference>
<dbReference type="InterPro" id="IPR010982">
    <property type="entry name" value="Lambda_DNA-bd_dom_sf"/>
</dbReference>
<gene>
    <name evidence="2" type="ORF">IV54_GL000878</name>
</gene>